<keyword evidence="1" id="KW-0732">Signal</keyword>
<evidence type="ECO:0000256" key="1">
    <source>
        <dbReference type="SAM" id="SignalP"/>
    </source>
</evidence>
<feature type="chain" id="PRO_5020482990" description="Secreted protein" evidence="1">
    <location>
        <begin position="22"/>
        <end position="154"/>
    </location>
</feature>
<name>A0A4P2QJP8_SORCE</name>
<sequence>MKKLMILASLAVMSISGSAMAVAPTAGRQIVIEGRPAGTAQFLPAGLGPAINLLAPNGTCRSNMIWTSVNPVSGSLLCQTLETRTVTNPNCPAANITTTMYAGDGLTACNGFDQNGFPFSAIFMALGESATANPTFTGTILMNTMPFVQGMLIR</sequence>
<dbReference type="Proteomes" id="UP000295497">
    <property type="component" value="Chromosome"/>
</dbReference>
<gene>
    <name evidence="2" type="ORF">SOCE836_023170</name>
</gene>
<reference evidence="2 3" key="1">
    <citation type="submission" date="2015-09" db="EMBL/GenBank/DDBJ databases">
        <title>Sorangium comparison.</title>
        <authorList>
            <person name="Zaburannyi N."/>
            <person name="Bunk B."/>
            <person name="Overmann J."/>
            <person name="Mueller R."/>
        </authorList>
    </citation>
    <scope>NUCLEOTIDE SEQUENCE [LARGE SCALE GENOMIC DNA]</scope>
    <source>
        <strain evidence="2 3">So ce836</strain>
    </source>
</reference>
<dbReference type="AlphaFoldDB" id="A0A4P2QJP8"/>
<dbReference type="EMBL" id="CP012672">
    <property type="protein sequence ID" value="AUX30219.1"/>
    <property type="molecule type" value="Genomic_DNA"/>
</dbReference>
<evidence type="ECO:0000313" key="3">
    <source>
        <dbReference type="Proteomes" id="UP000295497"/>
    </source>
</evidence>
<evidence type="ECO:0000313" key="2">
    <source>
        <dbReference type="EMBL" id="AUX30219.1"/>
    </source>
</evidence>
<organism evidence="2 3">
    <name type="scientific">Sorangium cellulosum</name>
    <name type="common">Polyangium cellulosum</name>
    <dbReference type="NCBI Taxonomy" id="56"/>
    <lineage>
        <taxon>Bacteria</taxon>
        <taxon>Pseudomonadati</taxon>
        <taxon>Myxococcota</taxon>
        <taxon>Polyangia</taxon>
        <taxon>Polyangiales</taxon>
        <taxon>Polyangiaceae</taxon>
        <taxon>Sorangium</taxon>
    </lineage>
</organism>
<evidence type="ECO:0008006" key="4">
    <source>
        <dbReference type="Google" id="ProtNLM"/>
    </source>
</evidence>
<proteinExistence type="predicted"/>
<dbReference type="RefSeq" id="WP_129574249.1">
    <property type="nucleotide sequence ID" value="NZ_CP012672.1"/>
</dbReference>
<accession>A0A4P2QJP8</accession>
<protein>
    <recommendedName>
        <fullName evidence="4">Secreted protein</fullName>
    </recommendedName>
</protein>
<feature type="signal peptide" evidence="1">
    <location>
        <begin position="1"/>
        <end position="21"/>
    </location>
</feature>